<gene>
    <name evidence="2" type="ORF">PIB30_033921</name>
</gene>
<accession>A0ABU6XA77</accession>
<dbReference type="Proteomes" id="UP001341840">
    <property type="component" value="Unassembled WGS sequence"/>
</dbReference>
<sequence length="207" mass="23553">MKKKIREQAKGKDDSSSRELSTIVEDKVSGVDNQLGGFLREIKEDFRTNHELVLLKLRENTYEAPVAAQKAATSLAERKLPASDTRPLKRKLDFVDLTDDDTTILNLIRQRSIGSPFAFYLHKGLVMLGEETPKFLDLLFRPLEGIRFDGDDLAVAVFIFASEWKKVRGLLRIAIVMEVERGYSPYYQAPNSLMMLSTWWSGCALPR</sequence>
<comment type="caution">
    <text evidence="2">The sequence shown here is derived from an EMBL/GenBank/DDBJ whole genome shotgun (WGS) entry which is preliminary data.</text>
</comment>
<feature type="compositionally biased region" description="Basic and acidic residues" evidence="1">
    <location>
        <begin position="1"/>
        <end position="17"/>
    </location>
</feature>
<proteinExistence type="predicted"/>
<dbReference type="EMBL" id="JASCZI010211604">
    <property type="protein sequence ID" value="MED6195001.1"/>
    <property type="molecule type" value="Genomic_DNA"/>
</dbReference>
<feature type="region of interest" description="Disordered" evidence="1">
    <location>
        <begin position="1"/>
        <end position="21"/>
    </location>
</feature>
<reference evidence="2 3" key="1">
    <citation type="journal article" date="2023" name="Plants (Basel)">
        <title>Bridging the Gap: Combining Genomics and Transcriptomics Approaches to Understand Stylosanthes scabra, an Orphan Legume from the Brazilian Caatinga.</title>
        <authorList>
            <person name="Ferreira-Neto J.R.C."/>
            <person name="da Silva M.D."/>
            <person name="Binneck E."/>
            <person name="de Melo N.F."/>
            <person name="da Silva R.H."/>
            <person name="de Melo A.L.T.M."/>
            <person name="Pandolfi V."/>
            <person name="Bustamante F.O."/>
            <person name="Brasileiro-Vidal A.C."/>
            <person name="Benko-Iseppon A.M."/>
        </authorList>
    </citation>
    <scope>NUCLEOTIDE SEQUENCE [LARGE SCALE GENOMIC DNA]</scope>
    <source>
        <tissue evidence="2">Leaves</tissue>
    </source>
</reference>
<protein>
    <submittedName>
        <fullName evidence="2">Uncharacterized protein</fullName>
    </submittedName>
</protein>
<evidence type="ECO:0000313" key="3">
    <source>
        <dbReference type="Proteomes" id="UP001341840"/>
    </source>
</evidence>
<organism evidence="2 3">
    <name type="scientific">Stylosanthes scabra</name>
    <dbReference type="NCBI Taxonomy" id="79078"/>
    <lineage>
        <taxon>Eukaryota</taxon>
        <taxon>Viridiplantae</taxon>
        <taxon>Streptophyta</taxon>
        <taxon>Embryophyta</taxon>
        <taxon>Tracheophyta</taxon>
        <taxon>Spermatophyta</taxon>
        <taxon>Magnoliopsida</taxon>
        <taxon>eudicotyledons</taxon>
        <taxon>Gunneridae</taxon>
        <taxon>Pentapetalae</taxon>
        <taxon>rosids</taxon>
        <taxon>fabids</taxon>
        <taxon>Fabales</taxon>
        <taxon>Fabaceae</taxon>
        <taxon>Papilionoideae</taxon>
        <taxon>50 kb inversion clade</taxon>
        <taxon>dalbergioids sensu lato</taxon>
        <taxon>Dalbergieae</taxon>
        <taxon>Pterocarpus clade</taxon>
        <taxon>Stylosanthes</taxon>
    </lineage>
</organism>
<evidence type="ECO:0000256" key="1">
    <source>
        <dbReference type="SAM" id="MobiDB-lite"/>
    </source>
</evidence>
<evidence type="ECO:0000313" key="2">
    <source>
        <dbReference type="EMBL" id="MED6195001.1"/>
    </source>
</evidence>
<keyword evidence="3" id="KW-1185">Reference proteome</keyword>
<name>A0ABU6XA77_9FABA</name>